<sequence length="170" mass="18972">MALDQVGPNASQNGRQGYPRLFLWFMDIDLLCSLGGWFLGPYFMATPTTKTKPLIKDFTLSSKTLPFLALLGLIFIVLLFMITPTSNQFKLSNMSPSFPYPSSRRSLILSSSTTTLPPSTAKFHRRKETYNRSKRPRSSRSATANTSTTAKQFNESAHEVPSGENPVSNR</sequence>
<protein>
    <submittedName>
        <fullName evidence="3">Uncharacterized protein</fullName>
    </submittedName>
</protein>
<gene>
    <name evidence="3" type="ORF">Scep_010523</name>
</gene>
<dbReference type="Proteomes" id="UP001419268">
    <property type="component" value="Unassembled WGS sequence"/>
</dbReference>
<evidence type="ECO:0000313" key="4">
    <source>
        <dbReference type="Proteomes" id="UP001419268"/>
    </source>
</evidence>
<keyword evidence="4" id="KW-1185">Reference proteome</keyword>
<feature type="region of interest" description="Disordered" evidence="1">
    <location>
        <begin position="111"/>
        <end position="170"/>
    </location>
</feature>
<accession>A0AAP0PE78</accession>
<evidence type="ECO:0000256" key="2">
    <source>
        <dbReference type="SAM" id="Phobius"/>
    </source>
</evidence>
<dbReference type="InterPro" id="IPR037495">
    <property type="entry name" value="CLE41/42/44"/>
</dbReference>
<feature type="compositionally biased region" description="Basic residues" evidence="1">
    <location>
        <begin position="122"/>
        <end position="138"/>
    </location>
</feature>
<keyword evidence="2" id="KW-0472">Membrane</keyword>
<reference evidence="3 4" key="1">
    <citation type="submission" date="2024-01" db="EMBL/GenBank/DDBJ databases">
        <title>Genome assemblies of Stephania.</title>
        <authorList>
            <person name="Yang L."/>
        </authorList>
    </citation>
    <scope>NUCLEOTIDE SEQUENCE [LARGE SCALE GENOMIC DNA]</scope>
    <source>
        <strain evidence="3">JXDWG</strain>
        <tissue evidence="3">Leaf</tissue>
    </source>
</reference>
<keyword evidence="2" id="KW-0812">Transmembrane</keyword>
<dbReference type="PANTHER" id="PTHR35301:SF3">
    <property type="entry name" value="CLE03 PROTEIN"/>
    <property type="match status" value="1"/>
</dbReference>
<evidence type="ECO:0000256" key="1">
    <source>
        <dbReference type="SAM" id="MobiDB-lite"/>
    </source>
</evidence>
<feature type="compositionally biased region" description="Low complexity" evidence="1">
    <location>
        <begin position="139"/>
        <end position="150"/>
    </location>
</feature>
<feature type="compositionally biased region" description="Low complexity" evidence="1">
    <location>
        <begin position="111"/>
        <end position="120"/>
    </location>
</feature>
<evidence type="ECO:0000313" key="3">
    <source>
        <dbReference type="EMBL" id="KAK9140842.1"/>
    </source>
</evidence>
<dbReference type="GO" id="GO:0048046">
    <property type="term" value="C:apoplast"/>
    <property type="evidence" value="ECO:0007669"/>
    <property type="project" value="TreeGrafter"/>
</dbReference>
<dbReference type="AlphaFoldDB" id="A0AAP0PE78"/>
<dbReference type="EMBL" id="JBBNAG010000004">
    <property type="protein sequence ID" value="KAK9140842.1"/>
    <property type="molecule type" value="Genomic_DNA"/>
</dbReference>
<keyword evidence="2" id="KW-1133">Transmembrane helix</keyword>
<name>A0AAP0PE78_9MAGN</name>
<dbReference type="GO" id="GO:0010089">
    <property type="term" value="P:xylem development"/>
    <property type="evidence" value="ECO:0007669"/>
    <property type="project" value="InterPro"/>
</dbReference>
<dbReference type="PANTHER" id="PTHR35301">
    <property type="entry name" value="CLAVATA3/ESR (CLE)-RELATED PROTEIN 41-RELATED"/>
    <property type="match status" value="1"/>
</dbReference>
<organism evidence="3 4">
    <name type="scientific">Stephania cephalantha</name>
    <dbReference type="NCBI Taxonomy" id="152367"/>
    <lineage>
        <taxon>Eukaryota</taxon>
        <taxon>Viridiplantae</taxon>
        <taxon>Streptophyta</taxon>
        <taxon>Embryophyta</taxon>
        <taxon>Tracheophyta</taxon>
        <taxon>Spermatophyta</taxon>
        <taxon>Magnoliopsida</taxon>
        <taxon>Ranunculales</taxon>
        <taxon>Menispermaceae</taxon>
        <taxon>Menispermoideae</taxon>
        <taxon>Cissampelideae</taxon>
        <taxon>Stephania</taxon>
    </lineage>
</organism>
<proteinExistence type="predicted"/>
<feature type="transmembrane region" description="Helical" evidence="2">
    <location>
        <begin position="21"/>
        <end position="44"/>
    </location>
</feature>
<feature type="transmembrane region" description="Helical" evidence="2">
    <location>
        <begin position="64"/>
        <end position="82"/>
    </location>
</feature>
<dbReference type="GO" id="GO:0033612">
    <property type="term" value="F:receptor serine/threonine kinase binding"/>
    <property type="evidence" value="ECO:0007669"/>
    <property type="project" value="InterPro"/>
</dbReference>
<comment type="caution">
    <text evidence="3">The sequence shown here is derived from an EMBL/GenBank/DDBJ whole genome shotgun (WGS) entry which is preliminary data.</text>
</comment>